<name>A0A438C575_VITVI</name>
<proteinExistence type="predicted"/>
<dbReference type="AlphaFoldDB" id="A0A438C575"/>
<sequence>MDSQVVTIAQFPCAMALIHETDATPLPVVAPVPILEDAHAHMDRFEQRMRRMRVSNGAISWDDFDGAPVANLPAQFRMPDIERALLEDCGSSLPLLTQKGRSPQDDRDQKMCGFKVTSYFIPSALNPTDCYSSCIETDMTVLPARYAFESSFQKLMKGGLLTQLALRPISQPVPLRFRMDLHCSYHQDSMSLRRYHFLPLFTIILATLRQC</sequence>
<dbReference type="Proteomes" id="UP000288805">
    <property type="component" value="Unassembled WGS sequence"/>
</dbReference>
<dbReference type="EMBL" id="QGNW01002537">
    <property type="protein sequence ID" value="RVW18289.1"/>
    <property type="molecule type" value="Genomic_DNA"/>
</dbReference>
<evidence type="ECO:0000313" key="2">
    <source>
        <dbReference type="Proteomes" id="UP000288805"/>
    </source>
</evidence>
<reference evidence="1 2" key="1">
    <citation type="journal article" date="2018" name="PLoS Genet.">
        <title>Population sequencing reveals clonal diversity and ancestral inbreeding in the grapevine cultivar Chardonnay.</title>
        <authorList>
            <person name="Roach M.J."/>
            <person name="Johnson D.L."/>
            <person name="Bohlmann J."/>
            <person name="van Vuuren H.J."/>
            <person name="Jones S.J."/>
            <person name="Pretorius I.S."/>
            <person name="Schmidt S.A."/>
            <person name="Borneman A.R."/>
        </authorList>
    </citation>
    <scope>NUCLEOTIDE SEQUENCE [LARGE SCALE GENOMIC DNA]</scope>
    <source>
        <strain evidence="2">cv. Chardonnay</strain>
        <tissue evidence="1">Leaf</tissue>
    </source>
</reference>
<accession>A0A438C575</accession>
<organism evidence="1 2">
    <name type="scientific">Vitis vinifera</name>
    <name type="common">Grape</name>
    <dbReference type="NCBI Taxonomy" id="29760"/>
    <lineage>
        <taxon>Eukaryota</taxon>
        <taxon>Viridiplantae</taxon>
        <taxon>Streptophyta</taxon>
        <taxon>Embryophyta</taxon>
        <taxon>Tracheophyta</taxon>
        <taxon>Spermatophyta</taxon>
        <taxon>Magnoliopsida</taxon>
        <taxon>eudicotyledons</taxon>
        <taxon>Gunneridae</taxon>
        <taxon>Pentapetalae</taxon>
        <taxon>rosids</taxon>
        <taxon>Vitales</taxon>
        <taxon>Vitaceae</taxon>
        <taxon>Viteae</taxon>
        <taxon>Vitis</taxon>
    </lineage>
</organism>
<gene>
    <name evidence="1" type="ORF">CK203_112836</name>
</gene>
<comment type="caution">
    <text evidence="1">The sequence shown here is derived from an EMBL/GenBank/DDBJ whole genome shotgun (WGS) entry which is preliminary data.</text>
</comment>
<protein>
    <submittedName>
        <fullName evidence="1">Uncharacterized protein</fullName>
    </submittedName>
</protein>
<evidence type="ECO:0000313" key="1">
    <source>
        <dbReference type="EMBL" id="RVW18289.1"/>
    </source>
</evidence>